<accession>A0A562WSC1</accession>
<evidence type="ECO:0000256" key="12">
    <source>
        <dbReference type="ARBA" id="ARBA00023136"/>
    </source>
</evidence>
<evidence type="ECO:0000256" key="4">
    <source>
        <dbReference type="ARBA" id="ARBA00022448"/>
    </source>
</evidence>
<comment type="caution">
    <text evidence="16">The sequence shown here is derived from an EMBL/GenBank/DDBJ whole genome shotgun (WGS) entry which is preliminary data.</text>
</comment>
<organism evidence="16 17">
    <name type="scientific">Geobacter argillaceus</name>
    <dbReference type="NCBI Taxonomy" id="345631"/>
    <lineage>
        <taxon>Bacteria</taxon>
        <taxon>Pseudomonadati</taxon>
        <taxon>Thermodesulfobacteriota</taxon>
        <taxon>Desulfuromonadia</taxon>
        <taxon>Geobacterales</taxon>
        <taxon>Geobacteraceae</taxon>
        <taxon>Geobacter</taxon>
    </lineage>
</organism>
<sequence>MKKETVTSLGAMAAALLAATCCIGPVIFVLFGASFAFLGKLSFMEQFRPYFLGLAGVMVGYSFWKLYLKKSDCACPADVRIRRISRWIFWIGLVVVLLAAFSKTIILCLYS</sequence>
<dbReference type="GO" id="GO:0005886">
    <property type="term" value="C:plasma membrane"/>
    <property type="evidence" value="ECO:0007669"/>
    <property type="project" value="UniProtKB-SubCell"/>
</dbReference>
<keyword evidence="5" id="KW-0475">Mercuric resistance</keyword>
<feature type="transmembrane region" description="Helical" evidence="15">
    <location>
        <begin position="87"/>
        <end position="110"/>
    </location>
</feature>
<dbReference type="AlphaFoldDB" id="A0A562WSC1"/>
<dbReference type="GO" id="GO:0015097">
    <property type="term" value="F:mercury ion transmembrane transporter activity"/>
    <property type="evidence" value="ECO:0007669"/>
    <property type="project" value="InterPro"/>
</dbReference>
<keyword evidence="10" id="KW-0476">Mercury</keyword>
<comment type="similarity">
    <text evidence="2">Belongs to the MerT family.</text>
</comment>
<evidence type="ECO:0000256" key="7">
    <source>
        <dbReference type="ARBA" id="ARBA00022519"/>
    </source>
</evidence>
<dbReference type="InterPro" id="IPR003457">
    <property type="entry name" value="Transprt_MerT"/>
</dbReference>
<evidence type="ECO:0000313" key="17">
    <source>
        <dbReference type="Proteomes" id="UP000319449"/>
    </source>
</evidence>
<dbReference type="GO" id="GO:0046872">
    <property type="term" value="F:metal ion binding"/>
    <property type="evidence" value="ECO:0007669"/>
    <property type="project" value="UniProtKB-KW"/>
</dbReference>
<dbReference type="Pfam" id="PF02411">
    <property type="entry name" value="MerT"/>
    <property type="match status" value="1"/>
</dbReference>
<evidence type="ECO:0000256" key="2">
    <source>
        <dbReference type="ARBA" id="ARBA00008224"/>
    </source>
</evidence>
<keyword evidence="7" id="KW-0997">Cell inner membrane</keyword>
<feature type="transmembrane region" description="Helical" evidence="15">
    <location>
        <begin position="50"/>
        <end position="67"/>
    </location>
</feature>
<proteinExistence type="inferred from homology"/>
<evidence type="ECO:0000256" key="5">
    <source>
        <dbReference type="ARBA" id="ARBA00022466"/>
    </source>
</evidence>
<keyword evidence="6" id="KW-1003">Cell membrane</keyword>
<evidence type="ECO:0000256" key="8">
    <source>
        <dbReference type="ARBA" id="ARBA00022692"/>
    </source>
</evidence>
<keyword evidence="9" id="KW-0479">Metal-binding</keyword>
<comment type="function">
    <text evidence="14">Involved in mercury resistance. Probably transfers a mercuric ion from the periplasmic Hg(2+)-binding protein MerP to the cytoplasmic mercuric reductase MerA.</text>
</comment>
<evidence type="ECO:0000313" key="16">
    <source>
        <dbReference type="EMBL" id="TWJ33485.1"/>
    </source>
</evidence>
<protein>
    <recommendedName>
        <fullName evidence="3">Mercuric transport protein MerT</fullName>
    </recommendedName>
    <alternativeName>
        <fullName evidence="13">Mercury ion transport protein</fullName>
    </alternativeName>
</protein>
<evidence type="ECO:0000256" key="6">
    <source>
        <dbReference type="ARBA" id="ARBA00022475"/>
    </source>
</evidence>
<evidence type="ECO:0000256" key="15">
    <source>
        <dbReference type="SAM" id="Phobius"/>
    </source>
</evidence>
<dbReference type="Proteomes" id="UP000319449">
    <property type="component" value="Unassembled WGS sequence"/>
</dbReference>
<evidence type="ECO:0000256" key="14">
    <source>
        <dbReference type="ARBA" id="ARBA00045720"/>
    </source>
</evidence>
<keyword evidence="17" id="KW-1185">Reference proteome</keyword>
<evidence type="ECO:0000256" key="10">
    <source>
        <dbReference type="ARBA" id="ARBA00022914"/>
    </source>
</evidence>
<keyword evidence="8 15" id="KW-0812">Transmembrane</keyword>
<keyword evidence="4" id="KW-0813">Transport</keyword>
<gene>
    <name evidence="16" type="ORF">JN12_00159</name>
</gene>
<evidence type="ECO:0000256" key="13">
    <source>
        <dbReference type="ARBA" id="ARBA00030934"/>
    </source>
</evidence>
<evidence type="ECO:0000256" key="1">
    <source>
        <dbReference type="ARBA" id="ARBA00004429"/>
    </source>
</evidence>
<reference evidence="16 17" key="1">
    <citation type="submission" date="2019-07" db="EMBL/GenBank/DDBJ databases">
        <title>Genomic Encyclopedia of Archaeal and Bacterial Type Strains, Phase II (KMG-II): from individual species to whole genera.</title>
        <authorList>
            <person name="Goeker M."/>
        </authorList>
    </citation>
    <scope>NUCLEOTIDE SEQUENCE [LARGE SCALE GENOMIC DNA]</scope>
    <source>
        <strain evidence="16 17">ATCC BAA-1139</strain>
    </source>
</reference>
<evidence type="ECO:0000256" key="11">
    <source>
        <dbReference type="ARBA" id="ARBA00022989"/>
    </source>
</evidence>
<evidence type="ECO:0000256" key="9">
    <source>
        <dbReference type="ARBA" id="ARBA00022723"/>
    </source>
</evidence>
<feature type="transmembrane region" description="Helical" evidence="15">
    <location>
        <begin position="12"/>
        <end position="38"/>
    </location>
</feature>
<keyword evidence="12 15" id="KW-0472">Membrane</keyword>
<keyword evidence="11 15" id="KW-1133">Transmembrane helix</keyword>
<name>A0A562WSC1_9BACT</name>
<dbReference type="Gene3D" id="1.10.287.910">
    <property type="entry name" value="bacterial mercury transporter, merf"/>
    <property type="match status" value="1"/>
</dbReference>
<dbReference type="RefSeq" id="WP_170241803.1">
    <property type="nucleotide sequence ID" value="NZ_VLLN01000001.1"/>
</dbReference>
<dbReference type="EMBL" id="VLLN01000001">
    <property type="protein sequence ID" value="TWJ33485.1"/>
    <property type="molecule type" value="Genomic_DNA"/>
</dbReference>
<comment type="subcellular location">
    <subcellularLocation>
        <location evidence="1">Cell inner membrane</location>
        <topology evidence="1">Multi-pass membrane protein</topology>
    </subcellularLocation>
</comment>
<evidence type="ECO:0000256" key="3">
    <source>
        <dbReference type="ARBA" id="ARBA00017053"/>
    </source>
</evidence>